<gene>
    <name evidence="8" type="ORF">HMPREF9290_0529</name>
</gene>
<dbReference type="PATRIC" id="fig|879305.3.peg.1515"/>
<dbReference type="SUPFAM" id="SSF141322">
    <property type="entry name" value="NfeD domain-like"/>
    <property type="match status" value="1"/>
</dbReference>
<feature type="domain" description="NfeD integral membrane" evidence="7">
    <location>
        <begin position="7"/>
        <end position="118"/>
    </location>
</feature>
<dbReference type="AlphaFoldDB" id="F0GXI5"/>
<organism evidence="8 9">
    <name type="scientific">Anaerococcus prevotii ACS-065-V-Col13</name>
    <dbReference type="NCBI Taxonomy" id="879305"/>
    <lineage>
        <taxon>Bacteria</taxon>
        <taxon>Bacillati</taxon>
        <taxon>Bacillota</taxon>
        <taxon>Tissierellia</taxon>
        <taxon>Tissierellales</taxon>
        <taxon>Peptoniphilaceae</taxon>
        <taxon>Anaerococcus</taxon>
    </lineage>
</organism>
<keyword evidence="3 5" id="KW-1133">Transmembrane helix</keyword>
<evidence type="ECO:0000313" key="9">
    <source>
        <dbReference type="Proteomes" id="UP000005286"/>
    </source>
</evidence>
<dbReference type="Gene3D" id="2.40.50.140">
    <property type="entry name" value="Nucleic acid-binding proteins"/>
    <property type="match status" value="1"/>
</dbReference>
<evidence type="ECO:0000256" key="4">
    <source>
        <dbReference type="ARBA" id="ARBA00023136"/>
    </source>
</evidence>
<sequence>MNELTVCLIFVLAVISLISALFTEKKLLFVGEAVILLVVFYILNNKYKVAESWPLAMFLAGATLLALEIFIPSFGIIGISGIVLVGFALYHSYFMDGREIFIMVSSSFAIILTLIVYVMFGFRVNIFDRGVLSEVNSKARGFNSKKDHKDLVGKRAKTISILRPAGKIEIDGSLYDATSQGGFIEKGKTVEVVSFTNGNIVVKEIQ</sequence>
<dbReference type="RefSeq" id="WP_004835591.1">
    <property type="nucleotide sequence ID" value="NZ_AEXM01000031.1"/>
</dbReference>
<dbReference type="Pfam" id="PF24961">
    <property type="entry name" value="NfeD_membrane"/>
    <property type="match status" value="1"/>
</dbReference>
<dbReference type="eggNOG" id="COG1030">
    <property type="taxonomic scope" value="Bacteria"/>
</dbReference>
<dbReference type="InterPro" id="IPR056739">
    <property type="entry name" value="NfeD_membrane"/>
</dbReference>
<dbReference type="InterPro" id="IPR002810">
    <property type="entry name" value="NfeD-like_C"/>
</dbReference>
<feature type="transmembrane region" description="Helical" evidence="5">
    <location>
        <begin position="100"/>
        <end position="120"/>
    </location>
</feature>
<evidence type="ECO:0000256" key="1">
    <source>
        <dbReference type="ARBA" id="ARBA00004141"/>
    </source>
</evidence>
<evidence type="ECO:0000256" key="5">
    <source>
        <dbReference type="SAM" id="Phobius"/>
    </source>
</evidence>
<evidence type="ECO:0000259" key="7">
    <source>
        <dbReference type="Pfam" id="PF24961"/>
    </source>
</evidence>
<comment type="caution">
    <text evidence="8">The sequence shown here is derived from an EMBL/GenBank/DDBJ whole genome shotgun (WGS) entry which is preliminary data.</text>
</comment>
<dbReference type="STRING" id="879305.HMPREF9290_0529"/>
<dbReference type="PANTHER" id="PTHR33507:SF3">
    <property type="entry name" value="INNER MEMBRANE PROTEIN YBBJ"/>
    <property type="match status" value="1"/>
</dbReference>
<dbReference type="EMBL" id="AEXM01000031">
    <property type="protein sequence ID" value="EGC81514.1"/>
    <property type="molecule type" value="Genomic_DNA"/>
</dbReference>
<dbReference type="GO" id="GO:0005886">
    <property type="term" value="C:plasma membrane"/>
    <property type="evidence" value="ECO:0007669"/>
    <property type="project" value="TreeGrafter"/>
</dbReference>
<reference evidence="8 9" key="1">
    <citation type="submission" date="2011-01" db="EMBL/GenBank/DDBJ databases">
        <authorList>
            <person name="Durkin A.S."/>
            <person name="Madupu R."/>
            <person name="Torralba M."/>
            <person name="Gillis M."/>
            <person name="Methe B."/>
            <person name="Sutton G."/>
            <person name="Nelson K.E."/>
        </authorList>
    </citation>
    <scope>NUCLEOTIDE SEQUENCE [LARGE SCALE GENOMIC DNA]</scope>
    <source>
        <strain evidence="8 9">ACS-065-V-Col13</strain>
    </source>
</reference>
<protein>
    <submittedName>
        <fullName evidence="8">Nodulation efficiency protein D</fullName>
    </submittedName>
</protein>
<proteinExistence type="predicted"/>
<dbReference type="Pfam" id="PF01957">
    <property type="entry name" value="NfeD"/>
    <property type="match status" value="1"/>
</dbReference>
<evidence type="ECO:0000256" key="2">
    <source>
        <dbReference type="ARBA" id="ARBA00022692"/>
    </source>
</evidence>
<keyword evidence="4 5" id="KW-0472">Membrane</keyword>
<name>F0GXI5_9FIRM</name>
<evidence type="ECO:0000259" key="6">
    <source>
        <dbReference type="Pfam" id="PF01957"/>
    </source>
</evidence>
<comment type="subcellular location">
    <subcellularLocation>
        <location evidence="1">Membrane</location>
        <topology evidence="1">Multi-pass membrane protein</topology>
    </subcellularLocation>
</comment>
<accession>F0GXI5</accession>
<feature type="transmembrane region" description="Helical" evidence="5">
    <location>
        <begin position="26"/>
        <end position="43"/>
    </location>
</feature>
<feature type="transmembrane region" description="Helical" evidence="5">
    <location>
        <begin position="55"/>
        <end position="88"/>
    </location>
</feature>
<evidence type="ECO:0000256" key="3">
    <source>
        <dbReference type="ARBA" id="ARBA00022989"/>
    </source>
</evidence>
<feature type="domain" description="NfeD-like C-terminal" evidence="6">
    <location>
        <begin position="150"/>
        <end position="203"/>
    </location>
</feature>
<keyword evidence="2 5" id="KW-0812">Transmembrane</keyword>
<evidence type="ECO:0000313" key="8">
    <source>
        <dbReference type="EMBL" id="EGC81514.1"/>
    </source>
</evidence>
<dbReference type="Proteomes" id="UP000005286">
    <property type="component" value="Unassembled WGS sequence"/>
</dbReference>
<dbReference type="InterPro" id="IPR012340">
    <property type="entry name" value="NA-bd_OB-fold"/>
</dbReference>
<dbReference type="InterPro" id="IPR052165">
    <property type="entry name" value="Membrane_assoc_protease"/>
</dbReference>
<dbReference type="PANTHER" id="PTHR33507">
    <property type="entry name" value="INNER MEMBRANE PROTEIN YBBJ"/>
    <property type="match status" value="1"/>
</dbReference>
<keyword evidence="9" id="KW-1185">Reference proteome</keyword>